<dbReference type="EMBL" id="VORU01000007">
    <property type="protein sequence ID" value="TXD68980.1"/>
    <property type="molecule type" value="Genomic_DNA"/>
</dbReference>
<keyword evidence="2" id="KW-1185">Reference proteome</keyword>
<protein>
    <submittedName>
        <fullName evidence="1">Phage tail protein</fullName>
    </submittedName>
</protein>
<dbReference type="GO" id="GO:0005198">
    <property type="term" value="F:structural molecule activity"/>
    <property type="evidence" value="ECO:0007669"/>
    <property type="project" value="InterPro"/>
</dbReference>
<dbReference type="RefSeq" id="WP_111816369.1">
    <property type="nucleotide sequence ID" value="NZ_CBCRZQ010000008.1"/>
</dbReference>
<dbReference type="NCBIfam" id="TIGR02241">
    <property type="entry name" value="conserved hypothetical phage tail region protein"/>
    <property type="match status" value="1"/>
</dbReference>
<proteinExistence type="predicted"/>
<reference evidence="1 2" key="1">
    <citation type="submission" date="2019-08" db="EMBL/GenBank/DDBJ databases">
        <title>Genome of Aequorivita lipolytica Y10-2 (type strain).</title>
        <authorList>
            <person name="Bowman J.P."/>
        </authorList>
    </citation>
    <scope>NUCLEOTIDE SEQUENCE [LARGE SCALE GENOMIC DNA]</scope>
    <source>
        <strain evidence="1 2">Y10-2</strain>
    </source>
</reference>
<dbReference type="AlphaFoldDB" id="A0A5C6YNR3"/>
<accession>A0A5C6YNR3</accession>
<evidence type="ECO:0000313" key="1">
    <source>
        <dbReference type="EMBL" id="TXD68980.1"/>
    </source>
</evidence>
<dbReference type="InterPro" id="IPR010667">
    <property type="entry name" value="Phage_T4_Gp19"/>
</dbReference>
<dbReference type="PANTHER" id="PTHR38009">
    <property type="entry name" value="CONSERVED HYPOTHETICAL PHAGE TAIL PROTEIN"/>
    <property type="match status" value="1"/>
</dbReference>
<evidence type="ECO:0000313" key="2">
    <source>
        <dbReference type="Proteomes" id="UP000321945"/>
    </source>
</evidence>
<name>A0A5C6YNR3_9FLAO</name>
<dbReference type="Pfam" id="PF06841">
    <property type="entry name" value="Phage_T4_gp19"/>
    <property type="match status" value="1"/>
</dbReference>
<dbReference type="OrthoDB" id="9799891at2"/>
<dbReference type="Proteomes" id="UP000321945">
    <property type="component" value="Unassembled WGS sequence"/>
</dbReference>
<organism evidence="1 2">
    <name type="scientific">Aequorivita lipolytica</name>
    <dbReference type="NCBI Taxonomy" id="153267"/>
    <lineage>
        <taxon>Bacteria</taxon>
        <taxon>Pseudomonadati</taxon>
        <taxon>Bacteroidota</taxon>
        <taxon>Flavobacteriia</taxon>
        <taxon>Flavobacteriales</taxon>
        <taxon>Flavobacteriaceae</taxon>
        <taxon>Aequorivita</taxon>
    </lineage>
</organism>
<sequence>MQDSNSINPNFLPPSAFYFAVKFLDTPDMDSSFQEVSGLKVALGTESREGGDNQFIHYVPKPPTFSDLILKRSLLPNQNLNKWCKNAFENFVFDPKDIHLSLMGADGVTLASWNIKGAYPVSWELAVLDRASNELAIEALVLKYSSFKKEPL</sequence>
<dbReference type="InterPro" id="IPR011747">
    <property type="entry name" value="CHP02241"/>
</dbReference>
<dbReference type="PANTHER" id="PTHR38009:SF1">
    <property type="entry name" value="CONSERVED HYPOTHETICAL PHAGE TAIL PROTEIN"/>
    <property type="match status" value="1"/>
</dbReference>
<gene>
    <name evidence="1" type="ORF">ESV24_09515</name>
</gene>
<comment type="caution">
    <text evidence="1">The sequence shown here is derived from an EMBL/GenBank/DDBJ whole genome shotgun (WGS) entry which is preliminary data.</text>
</comment>